<sequence length="356" mass="36913">MTIPAGQSYVYFSVSGIEVGSTQIEATAEGATAAEPFVVEVVTPTVIFNSLDVNRTTSSVRDDFSISLRVPGARYQDNQYALTALAVNVSLSDQAPAGVVNGIYDQSGNLITQITIPKGQVRSTSGYVAQPTAAGTYRVSVDISGIVNVKSDLQTVSAAQEGLRLGRENGTKAVVGKGLYSYYTGEVYVERLINGAAGSGANAVTVSLRCVAESVCTVPATVTIPAGQSFVYFSVTGIDIGSTQIEATAAGFDSSVLNTETISPLMSLRNVPGSLKAGQTYNSVFVSAIVPGARYQDYQYPATNLTITFSSSIPSVGTVTNTVNWAANSSSSSYATFTAISPGTTQITASSPGFVP</sequence>
<accession>A0AAW4XZF9</accession>
<dbReference type="AlphaFoldDB" id="A0AAW4XZF9"/>
<gene>
    <name evidence="1" type="ORF">LPW39_13955</name>
</gene>
<evidence type="ECO:0000313" key="1">
    <source>
        <dbReference type="EMBL" id="MCD2166234.1"/>
    </source>
</evidence>
<protein>
    <recommendedName>
        <fullName evidence="3">Ig-like domain-containing protein</fullName>
    </recommendedName>
</protein>
<dbReference type="Proteomes" id="UP001199260">
    <property type="component" value="Unassembled WGS sequence"/>
</dbReference>
<dbReference type="EMBL" id="JAJNCT010000016">
    <property type="protein sequence ID" value="MCD2166234.1"/>
    <property type="molecule type" value="Genomic_DNA"/>
</dbReference>
<proteinExistence type="predicted"/>
<evidence type="ECO:0000313" key="2">
    <source>
        <dbReference type="Proteomes" id="UP001199260"/>
    </source>
</evidence>
<dbReference type="RefSeq" id="WP_230776054.1">
    <property type="nucleotide sequence ID" value="NZ_JAJNCT010000016.1"/>
</dbReference>
<name>A0AAW4XZF9_9BURK</name>
<evidence type="ECO:0008006" key="3">
    <source>
        <dbReference type="Google" id="ProtNLM"/>
    </source>
</evidence>
<feature type="non-terminal residue" evidence="1">
    <location>
        <position position="356"/>
    </location>
</feature>
<reference evidence="1 2" key="1">
    <citation type="submission" date="2021-11" db="EMBL/GenBank/DDBJ databases">
        <title>Genome sequence.</title>
        <authorList>
            <person name="Sun Q."/>
        </authorList>
    </citation>
    <scope>NUCLEOTIDE SEQUENCE [LARGE SCALE GENOMIC DNA]</scope>
    <source>
        <strain evidence="1 2">KCTC 12005</strain>
    </source>
</reference>
<organism evidence="1 2">
    <name type="scientific">Comamonas koreensis</name>
    <dbReference type="NCBI Taxonomy" id="160825"/>
    <lineage>
        <taxon>Bacteria</taxon>
        <taxon>Pseudomonadati</taxon>
        <taxon>Pseudomonadota</taxon>
        <taxon>Betaproteobacteria</taxon>
        <taxon>Burkholderiales</taxon>
        <taxon>Comamonadaceae</taxon>
        <taxon>Comamonas</taxon>
    </lineage>
</organism>
<comment type="caution">
    <text evidence="1">The sequence shown here is derived from an EMBL/GenBank/DDBJ whole genome shotgun (WGS) entry which is preliminary data.</text>
</comment>
<keyword evidence="2" id="KW-1185">Reference proteome</keyword>